<dbReference type="Proteomes" id="UP000054560">
    <property type="component" value="Unassembled WGS sequence"/>
</dbReference>
<gene>
    <name evidence="1" type="ORF">SARC_16627</name>
</gene>
<feature type="non-terminal residue" evidence="1">
    <location>
        <position position="80"/>
    </location>
</feature>
<sequence>MEKGEGGELQNITKIMSYSVRSLLGELLNPCSICYSVENEENEANMDHVEQNIFRAIKDGKYDIVRAMLAAGFDVEMRDT</sequence>
<proteinExistence type="predicted"/>
<evidence type="ECO:0000313" key="1">
    <source>
        <dbReference type="EMBL" id="KNC70845.1"/>
    </source>
</evidence>
<keyword evidence="2" id="KW-1185">Reference proteome</keyword>
<dbReference type="GeneID" id="25917131"/>
<organism evidence="1 2">
    <name type="scientific">Sphaeroforma arctica JP610</name>
    <dbReference type="NCBI Taxonomy" id="667725"/>
    <lineage>
        <taxon>Eukaryota</taxon>
        <taxon>Ichthyosporea</taxon>
        <taxon>Ichthyophonida</taxon>
        <taxon>Sphaeroforma</taxon>
    </lineage>
</organism>
<dbReference type="AlphaFoldDB" id="A0A0L0F296"/>
<protein>
    <submittedName>
        <fullName evidence="1">Uncharacterized protein</fullName>
    </submittedName>
</protein>
<reference evidence="1 2" key="1">
    <citation type="submission" date="2011-02" db="EMBL/GenBank/DDBJ databases">
        <title>The Genome Sequence of Sphaeroforma arctica JP610.</title>
        <authorList>
            <consortium name="The Broad Institute Genome Sequencing Platform"/>
            <person name="Russ C."/>
            <person name="Cuomo C."/>
            <person name="Young S.K."/>
            <person name="Zeng Q."/>
            <person name="Gargeya S."/>
            <person name="Alvarado L."/>
            <person name="Berlin A."/>
            <person name="Chapman S.B."/>
            <person name="Chen Z."/>
            <person name="Freedman E."/>
            <person name="Gellesch M."/>
            <person name="Goldberg J."/>
            <person name="Griggs A."/>
            <person name="Gujja S."/>
            <person name="Heilman E."/>
            <person name="Heiman D."/>
            <person name="Howarth C."/>
            <person name="Mehta T."/>
            <person name="Neiman D."/>
            <person name="Pearson M."/>
            <person name="Roberts A."/>
            <person name="Saif S."/>
            <person name="Shea T."/>
            <person name="Shenoy N."/>
            <person name="Sisk P."/>
            <person name="Stolte C."/>
            <person name="Sykes S."/>
            <person name="White J."/>
            <person name="Yandava C."/>
            <person name="Burger G."/>
            <person name="Gray M.W."/>
            <person name="Holland P.W.H."/>
            <person name="King N."/>
            <person name="Lang F.B.F."/>
            <person name="Roger A.J."/>
            <person name="Ruiz-Trillo I."/>
            <person name="Haas B."/>
            <person name="Nusbaum C."/>
            <person name="Birren B."/>
        </authorList>
    </citation>
    <scope>NUCLEOTIDE SEQUENCE [LARGE SCALE GENOMIC DNA]</scope>
    <source>
        <strain evidence="1 2">JP610</strain>
    </source>
</reference>
<accession>A0A0L0F296</accession>
<dbReference type="EMBL" id="KQ250130">
    <property type="protein sequence ID" value="KNC70845.1"/>
    <property type="molecule type" value="Genomic_DNA"/>
</dbReference>
<dbReference type="RefSeq" id="XP_014144747.1">
    <property type="nucleotide sequence ID" value="XM_014289272.1"/>
</dbReference>
<evidence type="ECO:0000313" key="2">
    <source>
        <dbReference type="Proteomes" id="UP000054560"/>
    </source>
</evidence>
<name>A0A0L0F296_9EUKA</name>